<dbReference type="InterPro" id="IPR006710">
    <property type="entry name" value="Glyco_hydro_43"/>
</dbReference>
<dbReference type="Gene3D" id="2.115.10.20">
    <property type="entry name" value="Glycosyl hydrolase domain, family 43"/>
    <property type="match status" value="1"/>
</dbReference>
<dbReference type="SUPFAM" id="SSF75005">
    <property type="entry name" value="Arabinanase/levansucrase/invertase"/>
    <property type="match status" value="1"/>
</dbReference>
<dbReference type="GO" id="GO:0005975">
    <property type="term" value="P:carbohydrate metabolic process"/>
    <property type="evidence" value="ECO:0007669"/>
    <property type="project" value="InterPro"/>
</dbReference>
<evidence type="ECO:0000256" key="1">
    <source>
        <dbReference type="ARBA" id="ARBA00009865"/>
    </source>
</evidence>
<keyword evidence="3 6" id="KW-0326">Glycosidase</keyword>
<dbReference type="Pfam" id="PF00754">
    <property type="entry name" value="F5_F8_type_C"/>
    <property type="match status" value="1"/>
</dbReference>
<name>A0A917J555_9BACT</name>
<evidence type="ECO:0000259" key="7">
    <source>
        <dbReference type="PROSITE" id="PS50022"/>
    </source>
</evidence>
<feature type="active site" description="Proton acceptor" evidence="4">
    <location>
        <position position="50"/>
    </location>
</feature>
<dbReference type="Pfam" id="PF04616">
    <property type="entry name" value="Glyco_hydro_43"/>
    <property type="match status" value="1"/>
</dbReference>
<dbReference type="SUPFAM" id="SSF49785">
    <property type="entry name" value="Galactose-binding domain-like"/>
    <property type="match status" value="1"/>
</dbReference>
<dbReference type="InterPro" id="IPR023296">
    <property type="entry name" value="Glyco_hydro_beta-prop_sf"/>
</dbReference>
<dbReference type="EMBL" id="BMIB01000004">
    <property type="protein sequence ID" value="GGH78326.1"/>
    <property type="molecule type" value="Genomic_DNA"/>
</dbReference>
<feature type="site" description="Important for catalytic activity, responsible for pKa modulation of the active site Glu and correct orientation of both the proton donor and substrate" evidence="5">
    <location>
        <position position="190"/>
    </location>
</feature>
<dbReference type="AlphaFoldDB" id="A0A917J555"/>
<comment type="caution">
    <text evidence="8">The sequence shown here is derived from an EMBL/GenBank/DDBJ whole genome shotgun (WGS) entry which is preliminary data.</text>
</comment>
<evidence type="ECO:0000256" key="5">
    <source>
        <dbReference type="PIRSR" id="PIRSR606710-2"/>
    </source>
</evidence>
<reference evidence="8" key="2">
    <citation type="submission" date="2020-09" db="EMBL/GenBank/DDBJ databases">
        <authorList>
            <person name="Sun Q."/>
            <person name="Zhou Y."/>
        </authorList>
    </citation>
    <scope>NUCLEOTIDE SEQUENCE</scope>
    <source>
        <strain evidence="8">CGMCC 1.15290</strain>
    </source>
</reference>
<dbReference type="InterPro" id="IPR051795">
    <property type="entry name" value="Glycosyl_Hydrlase_43"/>
</dbReference>
<proteinExistence type="inferred from homology"/>
<feature type="active site" description="Proton donor" evidence="4">
    <location>
        <position position="236"/>
    </location>
</feature>
<evidence type="ECO:0000256" key="6">
    <source>
        <dbReference type="RuleBase" id="RU361187"/>
    </source>
</evidence>
<keyword evidence="9" id="KW-1185">Reference proteome</keyword>
<evidence type="ECO:0000256" key="3">
    <source>
        <dbReference type="ARBA" id="ARBA00023295"/>
    </source>
</evidence>
<evidence type="ECO:0000256" key="2">
    <source>
        <dbReference type="ARBA" id="ARBA00022801"/>
    </source>
</evidence>
<dbReference type="Gene3D" id="2.60.120.260">
    <property type="entry name" value="Galactose-binding domain-like"/>
    <property type="match status" value="1"/>
</dbReference>
<accession>A0A917J555</accession>
<dbReference type="PROSITE" id="PS50022">
    <property type="entry name" value="FA58C_3"/>
    <property type="match status" value="1"/>
</dbReference>
<dbReference type="PANTHER" id="PTHR42812">
    <property type="entry name" value="BETA-XYLOSIDASE"/>
    <property type="match status" value="1"/>
</dbReference>
<dbReference type="InterPro" id="IPR008979">
    <property type="entry name" value="Galactose-bd-like_sf"/>
</dbReference>
<feature type="domain" description="F5/8 type C" evidence="7">
    <location>
        <begin position="378"/>
        <end position="470"/>
    </location>
</feature>
<sequence length="511" mass="57226">MPEPEKFNNMRVFFGALIAASFAQYGVFAQQKPITRNVPDHPLVADNIADPSVVRFRDTFYLYATTDVDAGLAKGGTPVVWRSADFVNWSFDGPLQLGNMDWSKPYTFTDVKGAQKTGYFRYWAPGKAVLKDNKYYLFPTIVTPDDKMGTYTVVADHPQGPFRFTNGTGVYFQQPEKEAEQSKPIVPDIDGEPFIDDDGKAYMYWRRRFATALENDLLTAQGETITIPTKLPGYSEGPGVFKRNGRYYYFYTLSGNASYCNGYMVSDKSPLGPFTIPAGKNIFIQSDTATGVWGPGHGNVLHVADKDDYLFLYLEYGEGGTTRQVYANKMLFNADGTIQPVKVHKQGVGSYRKCKYLPEDNKALSATITASSFKKERVVTTRIDADKEGGDSSFQGIKSISRTFTYAPDNAADNSNGTRWWAAAEDKEPWIQFDLGKVQKLKRCELYFVFPAYGHSWILEKSADGKSWTTCGEQPDLKICSPHVISTIGKARYLRVKIKGGTPGLWECKIY</sequence>
<reference evidence="8" key="1">
    <citation type="journal article" date="2014" name="Int. J. Syst. Evol. Microbiol.">
        <title>Complete genome sequence of Corynebacterium casei LMG S-19264T (=DSM 44701T), isolated from a smear-ripened cheese.</title>
        <authorList>
            <consortium name="US DOE Joint Genome Institute (JGI-PGF)"/>
            <person name="Walter F."/>
            <person name="Albersmeier A."/>
            <person name="Kalinowski J."/>
            <person name="Ruckert C."/>
        </authorList>
    </citation>
    <scope>NUCLEOTIDE SEQUENCE</scope>
    <source>
        <strain evidence="8">CGMCC 1.15290</strain>
    </source>
</reference>
<dbReference type="GO" id="GO:0004553">
    <property type="term" value="F:hydrolase activity, hydrolyzing O-glycosyl compounds"/>
    <property type="evidence" value="ECO:0007669"/>
    <property type="project" value="InterPro"/>
</dbReference>
<keyword evidence="2 6" id="KW-0378">Hydrolase</keyword>
<dbReference type="InterPro" id="IPR000421">
    <property type="entry name" value="FA58C"/>
</dbReference>
<evidence type="ECO:0000313" key="8">
    <source>
        <dbReference type="EMBL" id="GGH78326.1"/>
    </source>
</evidence>
<protein>
    <submittedName>
        <fullName evidence="8">Endo-1,4-beta-xylanase</fullName>
    </submittedName>
</protein>
<dbReference type="Proteomes" id="UP000627292">
    <property type="component" value="Unassembled WGS sequence"/>
</dbReference>
<evidence type="ECO:0000313" key="9">
    <source>
        <dbReference type="Proteomes" id="UP000627292"/>
    </source>
</evidence>
<gene>
    <name evidence="8" type="ORF">GCM10011379_46050</name>
</gene>
<evidence type="ECO:0000256" key="4">
    <source>
        <dbReference type="PIRSR" id="PIRSR606710-1"/>
    </source>
</evidence>
<dbReference type="PANTHER" id="PTHR42812:SF12">
    <property type="entry name" value="BETA-XYLOSIDASE-RELATED"/>
    <property type="match status" value="1"/>
</dbReference>
<comment type="similarity">
    <text evidence="1 6">Belongs to the glycosyl hydrolase 43 family.</text>
</comment>
<organism evidence="8 9">
    <name type="scientific">Filimonas zeae</name>
    <dbReference type="NCBI Taxonomy" id="1737353"/>
    <lineage>
        <taxon>Bacteria</taxon>
        <taxon>Pseudomonadati</taxon>
        <taxon>Bacteroidota</taxon>
        <taxon>Chitinophagia</taxon>
        <taxon>Chitinophagales</taxon>
        <taxon>Chitinophagaceae</taxon>
        <taxon>Filimonas</taxon>
    </lineage>
</organism>